<dbReference type="RefSeq" id="WP_074255298.1">
    <property type="nucleotide sequence ID" value="NZ_FSRL01000001.1"/>
</dbReference>
<proteinExistence type="predicted"/>
<dbReference type="EMBL" id="FSRL01000001">
    <property type="protein sequence ID" value="SIN87928.1"/>
    <property type="molecule type" value="Genomic_DNA"/>
</dbReference>
<dbReference type="AlphaFoldDB" id="A0A1N6EY07"/>
<reference evidence="2" key="1">
    <citation type="submission" date="2016-11" db="EMBL/GenBank/DDBJ databases">
        <authorList>
            <person name="Varghese N."/>
            <person name="Submissions S."/>
        </authorList>
    </citation>
    <scope>NUCLEOTIDE SEQUENCE [LARGE SCALE GENOMIC DNA]</scope>
    <source>
        <strain evidence="2">DSM 29440</strain>
    </source>
</reference>
<sequence>MPEYWPVFDPDDPAVMGDDYLDLALFDAPPFPDIFIDAGLAPLEAYIGLSQAEFDEMNEAIPEHMRRPYVPERDGPWFPPEAMLELCAALRAALRDQPELFTAWPNMAEHTTELLEDTERVFNRAVAQQVAFRISVSP</sequence>
<organism evidence="1 2">
    <name type="scientific">Vannielia litorea</name>
    <dbReference type="NCBI Taxonomy" id="1217970"/>
    <lineage>
        <taxon>Bacteria</taxon>
        <taxon>Pseudomonadati</taxon>
        <taxon>Pseudomonadota</taxon>
        <taxon>Alphaproteobacteria</taxon>
        <taxon>Rhodobacterales</taxon>
        <taxon>Paracoccaceae</taxon>
        <taxon>Vannielia</taxon>
    </lineage>
</organism>
<dbReference type="Proteomes" id="UP000184932">
    <property type="component" value="Unassembled WGS sequence"/>
</dbReference>
<evidence type="ECO:0000313" key="2">
    <source>
        <dbReference type="Proteomes" id="UP000184932"/>
    </source>
</evidence>
<dbReference type="STRING" id="1217970.SAMN05444002_1200"/>
<name>A0A1N6EY07_9RHOB</name>
<keyword evidence="2" id="KW-1185">Reference proteome</keyword>
<accession>A0A1N6EY07</accession>
<gene>
    <name evidence="1" type="ORF">SAMN05444002_1200</name>
</gene>
<dbReference type="OrthoDB" id="7854680at2"/>
<evidence type="ECO:0000313" key="1">
    <source>
        <dbReference type="EMBL" id="SIN87928.1"/>
    </source>
</evidence>
<protein>
    <submittedName>
        <fullName evidence="1">Uncharacterized protein</fullName>
    </submittedName>
</protein>